<reference evidence="1 2" key="1">
    <citation type="journal article" date="2016" name="Sci. Rep.">
        <title>Penicillium arizonense, a new, genome sequenced fungal species, reveals a high chemical diversity in secreted metabolites.</title>
        <authorList>
            <person name="Grijseels S."/>
            <person name="Nielsen J.C."/>
            <person name="Randelovic M."/>
            <person name="Nielsen J."/>
            <person name="Nielsen K.F."/>
            <person name="Workman M."/>
            <person name="Frisvad J.C."/>
        </authorList>
    </citation>
    <scope>NUCLEOTIDE SEQUENCE [LARGE SCALE GENOMIC DNA]</scope>
    <source>
        <strain evidence="1 2">CBS 141311</strain>
    </source>
</reference>
<dbReference type="EMBL" id="LXJU01000006">
    <property type="protein sequence ID" value="OGE54244.1"/>
    <property type="molecule type" value="Genomic_DNA"/>
</dbReference>
<protein>
    <submittedName>
        <fullName evidence="1">Uncharacterized protein</fullName>
    </submittedName>
</protein>
<comment type="caution">
    <text evidence="1">The sequence shown here is derived from an EMBL/GenBank/DDBJ whole genome shotgun (WGS) entry which is preliminary data.</text>
</comment>
<proteinExistence type="predicted"/>
<dbReference type="Proteomes" id="UP000177622">
    <property type="component" value="Unassembled WGS sequence"/>
</dbReference>
<dbReference type="AlphaFoldDB" id="A0A1F5LM15"/>
<name>A0A1F5LM15_PENAI</name>
<accession>A0A1F5LM15</accession>
<gene>
    <name evidence="1" type="ORF">PENARI_c006G06151</name>
</gene>
<keyword evidence="2" id="KW-1185">Reference proteome</keyword>
<organism evidence="1 2">
    <name type="scientific">Penicillium arizonense</name>
    <dbReference type="NCBI Taxonomy" id="1835702"/>
    <lineage>
        <taxon>Eukaryota</taxon>
        <taxon>Fungi</taxon>
        <taxon>Dikarya</taxon>
        <taxon>Ascomycota</taxon>
        <taxon>Pezizomycotina</taxon>
        <taxon>Eurotiomycetes</taxon>
        <taxon>Eurotiomycetidae</taxon>
        <taxon>Eurotiales</taxon>
        <taxon>Aspergillaceae</taxon>
        <taxon>Penicillium</taxon>
    </lineage>
</organism>
<sequence>MLIYTTGPFVGGEVLDHPFTI</sequence>
<evidence type="ECO:0000313" key="1">
    <source>
        <dbReference type="EMBL" id="OGE54244.1"/>
    </source>
</evidence>
<evidence type="ECO:0000313" key="2">
    <source>
        <dbReference type="Proteomes" id="UP000177622"/>
    </source>
</evidence>